<sequence length="338" mass="34365">MIAPPALQGWRLQQAQDDPTELSRLRLPGVATQDRIAREIDLAVTAGDLSLAESFLALAAERGTAVAPDRIARIEALKANALARAVSDFGYGFVAGDRESEAAFAGALVGDISGFGDLRDLAREGSRLAAGETIDETVLVLAAVGLAISAATWVSLGGGLPARGGVSAVKAASKAKLLSPVLTANLGRMAAGAIDRPALSASLGAAARLDLAAAKATAGGIVRPAALARFTALGQDAGSLYARTGQRGLRQVLAVAEDAGDIGRAAKLATAKPSTARAVLKLLGRSALVLGALGLQAAGFMLALLAYALAIAMAAQRFGWWLGRLGRTSRARESVSRA</sequence>
<dbReference type="STRING" id="1036779.SAMN04515666_101268"/>
<evidence type="ECO:0000313" key="3">
    <source>
        <dbReference type="Proteomes" id="UP000199664"/>
    </source>
</evidence>
<dbReference type="EMBL" id="FOAN01000001">
    <property type="protein sequence ID" value="SEK33793.1"/>
    <property type="molecule type" value="Genomic_DNA"/>
</dbReference>
<dbReference type="Proteomes" id="UP000199664">
    <property type="component" value="Unassembled WGS sequence"/>
</dbReference>
<keyword evidence="1" id="KW-0472">Membrane</keyword>
<proteinExistence type="predicted"/>
<evidence type="ECO:0000256" key="1">
    <source>
        <dbReference type="SAM" id="Phobius"/>
    </source>
</evidence>
<accession>A0A1H7G680</accession>
<evidence type="ECO:0000313" key="2">
    <source>
        <dbReference type="EMBL" id="SEK33793.1"/>
    </source>
</evidence>
<keyword evidence="3" id="KW-1185">Reference proteome</keyword>
<organism evidence="2 3">
    <name type="scientific">Bosea lupini</name>
    <dbReference type="NCBI Taxonomy" id="1036779"/>
    <lineage>
        <taxon>Bacteria</taxon>
        <taxon>Pseudomonadati</taxon>
        <taxon>Pseudomonadota</taxon>
        <taxon>Alphaproteobacteria</taxon>
        <taxon>Hyphomicrobiales</taxon>
        <taxon>Boseaceae</taxon>
        <taxon>Bosea</taxon>
    </lineage>
</organism>
<dbReference type="RefSeq" id="WP_091828995.1">
    <property type="nucleotide sequence ID" value="NZ_FOAN01000001.1"/>
</dbReference>
<keyword evidence="1" id="KW-1133">Transmembrane helix</keyword>
<keyword evidence="1" id="KW-0812">Transmembrane</keyword>
<feature type="transmembrane region" description="Helical" evidence="1">
    <location>
        <begin position="287"/>
        <end position="315"/>
    </location>
</feature>
<protein>
    <submittedName>
        <fullName evidence="2">Uncharacterized protein</fullName>
    </submittedName>
</protein>
<reference evidence="3" key="1">
    <citation type="submission" date="2016-10" db="EMBL/GenBank/DDBJ databases">
        <authorList>
            <person name="Varghese N."/>
            <person name="Submissions S."/>
        </authorList>
    </citation>
    <scope>NUCLEOTIDE SEQUENCE [LARGE SCALE GENOMIC DNA]</scope>
    <source>
        <strain evidence="3">LMG 26383,CCUG 61248,R- 45681</strain>
    </source>
</reference>
<dbReference type="AlphaFoldDB" id="A0A1H7G680"/>
<gene>
    <name evidence="2" type="ORF">SAMN04515666_101268</name>
</gene>
<name>A0A1H7G680_9HYPH</name>
<dbReference type="OrthoDB" id="8364552at2"/>